<dbReference type="PROSITE" id="PS51257">
    <property type="entry name" value="PROKAR_LIPOPROTEIN"/>
    <property type="match status" value="1"/>
</dbReference>
<dbReference type="Proteomes" id="UP000469421">
    <property type="component" value="Unassembled WGS sequence"/>
</dbReference>
<sequence length="77" mass="7725">MKIVFRLATVALLSAVLSGCFLTKLATTPMRIVGAAGSVVGAALSIIPVAGNAADEALEKVDGAIDTTADSIDKIPL</sequence>
<dbReference type="EMBL" id="WIRE01000001">
    <property type="protein sequence ID" value="MQX53326.1"/>
    <property type="molecule type" value="Genomic_DNA"/>
</dbReference>
<keyword evidence="3" id="KW-1185">Reference proteome</keyword>
<evidence type="ECO:0000313" key="3">
    <source>
        <dbReference type="Proteomes" id="UP000469421"/>
    </source>
</evidence>
<keyword evidence="1" id="KW-0472">Membrane</keyword>
<feature type="transmembrane region" description="Helical" evidence="1">
    <location>
        <begin position="32"/>
        <end position="50"/>
    </location>
</feature>
<name>A0A6N7LVA5_9GAMM</name>
<reference evidence="2 3" key="1">
    <citation type="submission" date="2019-10" db="EMBL/GenBank/DDBJ databases">
        <title>Alcanivorax sp.PA15-N-34 draft genome sequence.</title>
        <authorList>
            <person name="Liao X."/>
            <person name="Shao Z."/>
        </authorList>
    </citation>
    <scope>NUCLEOTIDE SEQUENCE [LARGE SCALE GENOMIC DNA]</scope>
    <source>
        <strain evidence="2 3">PA15-N-34</strain>
    </source>
</reference>
<organism evidence="2 3">
    <name type="scientific">Alcanivorax sediminis</name>
    <dbReference type="NCBI Taxonomy" id="2663008"/>
    <lineage>
        <taxon>Bacteria</taxon>
        <taxon>Pseudomonadati</taxon>
        <taxon>Pseudomonadota</taxon>
        <taxon>Gammaproteobacteria</taxon>
        <taxon>Oceanospirillales</taxon>
        <taxon>Alcanivoracaceae</taxon>
        <taxon>Alcanivorax</taxon>
    </lineage>
</organism>
<accession>A0A6N7LVA5</accession>
<keyword evidence="1" id="KW-1133">Transmembrane helix</keyword>
<evidence type="ECO:0008006" key="4">
    <source>
        <dbReference type="Google" id="ProtNLM"/>
    </source>
</evidence>
<keyword evidence="1" id="KW-0812">Transmembrane</keyword>
<gene>
    <name evidence="2" type="ORF">GFN93_08695</name>
</gene>
<evidence type="ECO:0000313" key="2">
    <source>
        <dbReference type="EMBL" id="MQX53326.1"/>
    </source>
</evidence>
<dbReference type="Pfam" id="PF20487">
    <property type="entry name" value="DUF6726"/>
    <property type="match status" value="1"/>
</dbReference>
<protein>
    <recommendedName>
        <fullName evidence="4">Lipoprotein</fullName>
    </recommendedName>
</protein>
<dbReference type="AlphaFoldDB" id="A0A6N7LVA5"/>
<comment type="caution">
    <text evidence="2">The sequence shown here is derived from an EMBL/GenBank/DDBJ whole genome shotgun (WGS) entry which is preliminary data.</text>
</comment>
<evidence type="ECO:0000256" key="1">
    <source>
        <dbReference type="SAM" id="Phobius"/>
    </source>
</evidence>
<dbReference type="RefSeq" id="WP_153500605.1">
    <property type="nucleotide sequence ID" value="NZ_WIRE01000001.1"/>
</dbReference>
<proteinExistence type="predicted"/>
<dbReference type="InterPro" id="IPR046613">
    <property type="entry name" value="DUF6726"/>
</dbReference>